<evidence type="ECO:0000313" key="2">
    <source>
        <dbReference type="EMBL" id="MCW3787682.1"/>
    </source>
</evidence>
<proteinExistence type="predicted"/>
<dbReference type="Gene3D" id="2.60.40.10">
    <property type="entry name" value="Immunoglobulins"/>
    <property type="match status" value="1"/>
</dbReference>
<reference evidence="2" key="1">
    <citation type="submission" date="2022-10" db="EMBL/GenBank/DDBJ databases">
        <authorList>
            <person name="Yu W.X."/>
        </authorList>
    </citation>
    <scope>NUCLEOTIDE SEQUENCE</scope>
    <source>
        <strain evidence="2">AAT</strain>
    </source>
</reference>
<keyword evidence="3" id="KW-1185">Reference proteome</keyword>
<evidence type="ECO:0000259" key="1">
    <source>
        <dbReference type="PROSITE" id="PS50853"/>
    </source>
</evidence>
<dbReference type="InterPro" id="IPR003961">
    <property type="entry name" value="FN3_dom"/>
</dbReference>
<organism evidence="2 3">
    <name type="scientific">Plebeiibacterium sediminum</name>
    <dbReference type="NCBI Taxonomy" id="2992112"/>
    <lineage>
        <taxon>Bacteria</taxon>
        <taxon>Pseudomonadati</taxon>
        <taxon>Bacteroidota</taxon>
        <taxon>Bacteroidia</taxon>
        <taxon>Marinilabiliales</taxon>
        <taxon>Marinilabiliaceae</taxon>
        <taxon>Plebeiibacterium</taxon>
    </lineage>
</organism>
<accession>A0AAE3SG23</accession>
<dbReference type="Proteomes" id="UP001209229">
    <property type="component" value="Unassembled WGS sequence"/>
</dbReference>
<name>A0AAE3SG23_9BACT</name>
<comment type="caution">
    <text evidence="2">The sequence shown here is derived from an EMBL/GenBank/DDBJ whole genome shotgun (WGS) entry which is preliminary data.</text>
</comment>
<dbReference type="InterPro" id="IPR013783">
    <property type="entry name" value="Ig-like_fold"/>
</dbReference>
<dbReference type="AlphaFoldDB" id="A0AAE3SG23"/>
<dbReference type="InterPro" id="IPR032526">
    <property type="entry name" value="DUF4960"/>
</dbReference>
<dbReference type="SUPFAM" id="SSF49265">
    <property type="entry name" value="Fibronectin type III"/>
    <property type="match status" value="1"/>
</dbReference>
<sequence>MKNLIYIFSIIITLNLVSCEDVDPVITGSQKETINDLTIGEQGENLLITWELPQSSEELSVKIYVDDNDPITVSGNPTTYVLSNVIPNVEMAITVKVLYLDGSISQGITQFFTKEGTNAIENFEGVWNQKDLEINLSWELPENNAGNEILIKWTYSDGKNGERSVYSSETSYTIENVEMNTIYSISAQTTNGELLSNIISINVPTPKEWIGTKIGFVIVEADIDELTDDDEIAAAYWFVNKYPEGNVISVADIATGAVNLEDYKVLWLHRDRLYENAQVPAELLSSDVLDLMTNYLKDGGNLLLSIHATRYLPHLGRISMDRMPGILGAGEGGSGDDVWLVNAHIGYAFSGSDYNRADHPIYNNVVVDDTYYSDHSAIPFIGPGQREDHNSMWDLNSFGYSIPGDGANVVKAFEAENDATVLGTWGQVSDYCCAGIVDFAPSKDYFGRCVAVGLAAYEWNQNSGVNIYQENIENFTESCITYLQNN</sequence>
<dbReference type="CDD" id="cd00063">
    <property type="entry name" value="FN3"/>
    <property type="match status" value="1"/>
</dbReference>
<protein>
    <submittedName>
        <fullName evidence="2">DUF4960 domain-containing protein</fullName>
    </submittedName>
</protein>
<dbReference type="Pfam" id="PF16324">
    <property type="entry name" value="DUF4960"/>
    <property type="match status" value="1"/>
</dbReference>
<dbReference type="InterPro" id="IPR036116">
    <property type="entry name" value="FN3_sf"/>
</dbReference>
<evidence type="ECO:0000313" key="3">
    <source>
        <dbReference type="Proteomes" id="UP001209229"/>
    </source>
</evidence>
<dbReference type="EMBL" id="JAPDPJ010000034">
    <property type="protein sequence ID" value="MCW3787682.1"/>
    <property type="molecule type" value="Genomic_DNA"/>
</dbReference>
<dbReference type="PROSITE" id="PS50853">
    <property type="entry name" value="FN3"/>
    <property type="match status" value="1"/>
</dbReference>
<dbReference type="RefSeq" id="WP_301191247.1">
    <property type="nucleotide sequence ID" value="NZ_JAPDPJ010000034.1"/>
</dbReference>
<gene>
    <name evidence="2" type="ORF">OM075_14495</name>
</gene>
<feature type="domain" description="Fibronectin type-III" evidence="1">
    <location>
        <begin position="119"/>
        <end position="206"/>
    </location>
</feature>